<proteinExistence type="predicted"/>
<name>A0AAU9XIV8_9CNID</name>
<dbReference type="EMBL" id="CALNXJ010000045">
    <property type="protein sequence ID" value="CAH3149012.1"/>
    <property type="molecule type" value="Genomic_DNA"/>
</dbReference>
<keyword evidence="2" id="KW-1185">Reference proteome</keyword>
<dbReference type="Proteomes" id="UP001159428">
    <property type="component" value="Unassembled WGS sequence"/>
</dbReference>
<sequence length="64" mass="7581">MIDKLHLMPRITDRLEEGLIMDILKWDEEDNKKNNGRQKIEVHTNKFLETVRSLGVTLTSKNHH</sequence>
<accession>A0AAU9XIV8</accession>
<organism evidence="1 2">
    <name type="scientific">Pocillopora meandrina</name>
    <dbReference type="NCBI Taxonomy" id="46732"/>
    <lineage>
        <taxon>Eukaryota</taxon>
        <taxon>Metazoa</taxon>
        <taxon>Cnidaria</taxon>
        <taxon>Anthozoa</taxon>
        <taxon>Hexacorallia</taxon>
        <taxon>Scleractinia</taxon>
        <taxon>Astrocoeniina</taxon>
        <taxon>Pocilloporidae</taxon>
        <taxon>Pocillopora</taxon>
    </lineage>
</organism>
<reference evidence="1 2" key="1">
    <citation type="submission" date="2022-05" db="EMBL/GenBank/DDBJ databases">
        <authorList>
            <consortium name="Genoscope - CEA"/>
            <person name="William W."/>
        </authorList>
    </citation>
    <scope>NUCLEOTIDE SEQUENCE [LARGE SCALE GENOMIC DNA]</scope>
</reference>
<evidence type="ECO:0000313" key="2">
    <source>
        <dbReference type="Proteomes" id="UP001159428"/>
    </source>
</evidence>
<evidence type="ECO:0000313" key="1">
    <source>
        <dbReference type="EMBL" id="CAH3149012.1"/>
    </source>
</evidence>
<comment type="caution">
    <text evidence="1">The sequence shown here is derived from an EMBL/GenBank/DDBJ whole genome shotgun (WGS) entry which is preliminary data.</text>
</comment>
<dbReference type="AlphaFoldDB" id="A0AAU9XIV8"/>
<gene>
    <name evidence="1" type="ORF">PMEA_00024238</name>
</gene>
<protein>
    <submittedName>
        <fullName evidence="1">Uncharacterized protein</fullName>
    </submittedName>
</protein>